<feature type="compositionally biased region" description="Low complexity" evidence="1">
    <location>
        <begin position="133"/>
        <end position="151"/>
    </location>
</feature>
<reference evidence="2 3" key="1">
    <citation type="submission" date="2024-08" db="EMBL/GenBank/DDBJ databases">
        <title>Insights into the chromosomal genome structure of Flemingia macrophylla.</title>
        <authorList>
            <person name="Ding Y."/>
            <person name="Zhao Y."/>
            <person name="Bi W."/>
            <person name="Wu M."/>
            <person name="Zhao G."/>
            <person name="Gong Y."/>
            <person name="Li W."/>
            <person name="Zhang P."/>
        </authorList>
    </citation>
    <scope>NUCLEOTIDE SEQUENCE [LARGE SCALE GENOMIC DNA]</scope>
    <source>
        <strain evidence="2">DYQJB</strain>
        <tissue evidence="2">Leaf</tissue>
    </source>
</reference>
<feature type="region of interest" description="Disordered" evidence="1">
    <location>
        <begin position="133"/>
        <end position="172"/>
    </location>
</feature>
<dbReference type="AlphaFoldDB" id="A0ABD1MPL4"/>
<evidence type="ECO:0000256" key="1">
    <source>
        <dbReference type="SAM" id="MobiDB-lite"/>
    </source>
</evidence>
<name>A0ABD1MPL4_9FABA</name>
<evidence type="ECO:0000313" key="2">
    <source>
        <dbReference type="EMBL" id="KAL2337735.1"/>
    </source>
</evidence>
<gene>
    <name evidence="2" type="ORF">Fmac_012181</name>
</gene>
<accession>A0ABD1MPL4</accession>
<sequence>MSEVGSTTGTSECTPLNPIEEERLRSRCWNAAVGGKYKGRYYGTRDLYESEDGSFVGASSSLPQNTQEIAQLTQRVLANEKQMRQMHSQYQTQFQSLHSQYQNQFNTFVNVVLPFLPPIMQTIFQQQQSIIMQQQSNSHQQEQQQDNGNQQPTEDEQASDQHQQHSPGYSNY</sequence>
<organism evidence="2 3">
    <name type="scientific">Flemingia macrophylla</name>
    <dbReference type="NCBI Taxonomy" id="520843"/>
    <lineage>
        <taxon>Eukaryota</taxon>
        <taxon>Viridiplantae</taxon>
        <taxon>Streptophyta</taxon>
        <taxon>Embryophyta</taxon>
        <taxon>Tracheophyta</taxon>
        <taxon>Spermatophyta</taxon>
        <taxon>Magnoliopsida</taxon>
        <taxon>eudicotyledons</taxon>
        <taxon>Gunneridae</taxon>
        <taxon>Pentapetalae</taxon>
        <taxon>rosids</taxon>
        <taxon>fabids</taxon>
        <taxon>Fabales</taxon>
        <taxon>Fabaceae</taxon>
        <taxon>Papilionoideae</taxon>
        <taxon>50 kb inversion clade</taxon>
        <taxon>NPAAA clade</taxon>
        <taxon>indigoferoid/millettioid clade</taxon>
        <taxon>Phaseoleae</taxon>
        <taxon>Flemingia</taxon>
    </lineage>
</organism>
<evidence type="ECO:0000313" key="3">
    <source>
        <dbReference type="Proteomes" id="UP001603857"/>
    </source>
</evidence>
<proteinExistence type="predicted"/>
<keyword evidence="3" id="KW-1185">Reference proteome</keyword>
<comment type="caution">
    <text evidence="2">The sequence shown here is derived from an EMBL/GenBank/DDBJ whole genome shotgun (WGS) entry which is preliminary data.</text>
</comment>
<feature type="compositionally biased region" description="Polar residues" evidence="1">
    <location>
        <begin position="160"/>
        <end position="172"/>
    </location>
</feature>
<dbReference type="Proteomes" id="UP001603857">
    <property type="component" value="Unassembled WGS sequence"/>
</dbReference>
<protein>
    <submittedName>
        <fullName evidence="2">Uncharacterized protein</fullName>
    </submittedName>
</protein>
<dbReference type="EMBL" id="JBGMDY010000004">
    <property type="protein sequence ID" value="KAL2337735.1"/>
    <property type="molecule type" value="Genomic_DNA"/>
</dbReference>